<keyword evidence="3" id="KW-1185">Reference proteome</keyword>
<dbReference type="AlphaFoldDB" id="A0A2H3BHI0"/>
<accession>A0A2H3BHI0</accession>
<dbReference type="STRING" id="1076256.A0A2H3BHI0"/>
<reference evidence="3" key="1">
    <citation type="journal article" date="2017" name="Nat. Ecol. Evol.">
        <title>Genome expansion and lineage-specific genetic innovations in the forest pathogenic fungi Armillaria.</title>
        <authorList>
            <person name="Sipos G."/>
            <person name="Prasanna A.N."/>
            <person name="Walter M.C."/>
            <person name="O'Connor E."/>
            <person name="Balint B."/>
            <person name="Krizsan K."/>
            <person name="Kiss B."/>
            <person name="Hess J."/>
            <person name="Varga T."/>
            <person name="Slot J."/>
            <person name="Riley R."/>
            <person name="Boka B."/>
            <person name="Rigling D."/>
            <person name="Barry K."/>
            <person name="Lee J."/>
            <person name="Mihaltcheva S."/>
            <person name="LaButti K."/>
            <person name="Lipzen A."/>
            <person name="Waldron R."/>
            <person name="Moloney N.M."/>
            <person name="Sperisen C."/>
            <person name="Kredics L."/>
            <person name="Vagvoelgyi C."/>
            <person name="Patrignani A."/>
            <person name="Fitzpatrick D."/>
            <person name="Nagy I."/>
            <person name="Doyle S."/>
            <person name="Anderson J.B."/>
            <person name="Grigoriev I.V."/>
            <person name="Gueldener U."/>
            <person name="Muensterkoetter M."/>
            <person name="Nagy L.G."/>
        </authorList>
    </citation>
    <scope>NUCLEOTIDE SEQUENCE [LARGE SCALE GENOMIC DNA]</scope>
    <source>
        <strain evidence="3">28-4</strain>
    </source>
</reference>
<feature type="region of interest" description="Disordered" evidence="1">
    <location>
        <begin position="37"/>
        <end position="83"/>
    </location>
</feature>
<name>A0A2H3BHI0_9AGAR</name>
<dbReference type="Proteomes" id="UP000218334">
    <property type="component" value="Unassembled WGS sequence"/>
</dbReference>
<dbReference type="EMBL" id="KZ293454">
    <property type="protein sequence ID" value="PBK64017.1"/>
    <property type="molecule type" value="Genomic_DNA"/>
</dbReference>
<feature type="compositionally biased region" description="Low complexity" evidence="1">
    <location>
        <begin position="44"/>
        <end position="53"/>
    </location>
</feature>
<evidence type="ECO:0000256" key="1">
    <source>
        <dbReference type="SAM" id="MobiDB-lite"/>
    </source>
</evidence>
<sequence length="83" mass="8873">MPHVSSPGDGLLLKYRGTLADRMQALRDDSLTVRMSKHLLRQHSSPGQSPSSPVHAVRHSRMLPPPSPSTSPVMALSGSPPSP</sequence>
<protein>
    <submittedName>
        <fullName evidence="2">Uncharacterized protein</fullName>
    </submittedName>
</protein>
<gene>
    <name evidence="2" type="ORF">ARMSODRAFT_962509</name>
</gene>
<evidence type="ECO:0000313" key="3">
    <source>
        <dbReference type="Proteomes" id="UP000218334"/>
    </source>
</evidence>
<proteinExistence type="predicted"/>
<evidence type="ECO:0000313" key="2">
    <source>
        <dbReference type="EMBL" id="PBK64017.1"/>
    </source>
</evidence>
<organism evidence="2 3">
    <name type="scientific">Armillaria solidipes</name>
    <dbReference type="NCBI Taxonomy" id="1076256"/>
    <lineage>
        <taxon>Eukaryota</taxon>
        <taxon>Fungi</taxon>
        <taxon>Dikarya</taxon>
        <taxon>Basidiomycota</taxon>
        <taxon>Agaricomycotina</taxon>
        <taxon>Agaricomycetes</taxon>
        <taxon>Agaricomycetidae</taxon>
        <taxon>Agaricales</taxon>
        <taxon>Marasmiineae</taxon>
        <taxon>Physalacriaceae</taxon>
        <taxon>Armillaria</taxon>
    </lineage>
</organism>